<dbReference type="GO" id="GO:0006611">
    <property type="term" value="P:protein export from nucleus"/>
    <property type="evidence" value="ECO:0007669"/>
    <property type="project" value="InterPro"/>
</dbReference>
<dbReference type="PANTHER" id="PTHR11223">
    <property type="entry name" value="EXPORTIN 1/5"/>
    <property type="match status" value="1"/>
</dbReference>
<dbReference type="Proteomes" id="UP000494165">
    <property type="component" value="Unassembled WGS sequence"/>
</dbReference>
<gene>
    <name evidence="3" type="ORF">CLODIP_2_CD13632</name>
</gene>
<dbReference type="SMART" id="SM00913">
    <property type="entry name" value="IBN_N"/>
    <property type="match status" value="1"/>
</dbReference>
<dbReference type="AlphaFoldDB" id="A0A8S1DAT5"/>
<proteinExistence type="inferred from homology"/>
<evidence type="ECO:0000313" key="3">
    <source>
        <dbReference type="EMBL" id="CAB3377708.1"/>
    </source>
</evidence>
<feature type="domain" description="Importin N-terminal" evidence="2">
    <location>
        <begin position="44"/>
        <end position="111"/>
    </location>
</feature>
<dbReference type="GO" id="GO:0005634">
    <property type="term" value="C:nucleus"/>
    <property type="evidence" value="ECO:0007669"/>
    <property type="project" value="TreeGrafter"/>
</dbReference>
<sequence>MIELFRFIDQVMDPSAVHQVCAQLVGAVEVSLDPNASVSKRREAYEACEQFKENSPICAQCGQVLAQLPNPAIIRHFGLQLMEHCIRHRWNVLSIEDKLFIKESSMELLRGGTLSMFDEQSHIKDAIARLIVEMVKREWPQQWPSFLEEMDALCKRGPTQAELALLIFRRLAEDVAVLQTLESNQRRKDIHHALNANMESIFGFFLHVINTNLQLIGNAEANKIPLKLCEVVLKTLSAFVEWVSSAALIYNNGQLLHSLCALLNDSQCEPVLYAAAECLVQILNRKGSWEERQFAVVLLQNPHTMNCICMAAERGLRCPPSEPVYLFLKLLTQVVTGLGSQMQYLLAKDASTALPANFSIFLEVLMLFTQHPSHVITRECNSLWAAFFKHDQISKNPEFIVYAKRWIEISVPKCMKVGVPSQTECASSVYSTMDFDSDEEFFVFFHRYRAEMQDCLNQVTLILPLEAFQYAECCLMTVMSKETPAVCSFFTPLVIEWEAVTVVLDSVLNKILHCAVRPSPAAGLGLIKQCLQLQNNDPFIMSFVLSSISALFVFLSMDQACAATLPQVLQKIFSALVFALPGQTKDKRTRAVKNVRRHAASLMVKLAQKYPLLLLPLFDEIKVTINNLSTAPDQLSQLEIVTLQEALILVSNHFNDYARQTSFIAETIEPISPIWVSLGPVFSDVRAFMSYVGLDKPPVEPSTEDTNGKNRSRIMRCTKLLFAIIRRSQWPTDPELQAKGGFIACHTPNGVPVQKNPAAPHFLPNFLPQLLALCKTLHDLWKPEALAALSEGYKKCNDMVEELKRNALGTNVTSWSLVESVEHRPQSPLERMQNFLTTLYEHCYLILGAAGVSFGHDFYSIPMLSENLVLSVFTDLDHVPDYRLRSLIRPFLKSFISCCPSSYYEILKPLLSAICPYMYQRLTNKWQHIASLYDNGEIESPETCDTQCCEAVLEDNLNRLLSREYFDLLRAVLIGSSPGFSAAADETMDVPMDAGPLNAKNTEVISDLGKQMLSVDVICQSIFLCVLKAFSWSDNTLSQRATQLTLPLVKLLFAENKLSDQAVSHIMCSILHGLEVQGEHENVSTSFTHLGASVYDILRPQFAVVKEIMLSIPGTSVEDVNRLDEKVLNPVKGAKREKSIRDSFRKISLKIANEGTSKLFQKKVNIKDLRPMPRKVKVSSALMDSPDVQHNVLDDLFGNW</sequence>
<dbReference type="EMBL" id="CADEPI010000149">
    <property type="protein sequence ID" value="CAB3377708.1"/>
    <property type="molecule type" value="Genomic_DNA"/>
</dbReference>
<dbReference type="Pfam" id="PF08389">
    <property type="entry name" value="Xpo1"/>
    <property type="match status" value="1"/>
</dbReference>
<dbReference type="PROSITE" id="PS50166">
    <property type="entry name" value="IMPORTIN_B_NT"/>
    <property type="match status" value="1"/>
</dbReference>
<dbReference type="InterPro" id="IPR013598">
    <property type="entry name" value="Exportin-1/Importin-b-like"/>
</dbReference>
<dbReference type="GO" id="GO:0005049">
    <property type="term" value="F:nuclear export signal receptor activity"/>
    <property type="evidence" value="ECO:0007669"/>
    <property type="project" value="InterPro"/>
</dbReference>
<name>A0A8S1DAT5_9INSE</name>
<evidence type="ECO:0000259" key="2">
    <source>
        <dbReference type="PROSITE" id="PS50166"/>
    </source>
</evidence>
<dbReference type="Pfam" id="PF19273">
    <property type="entry name" value="Exportin-5"/>
    <property type="match status" value="1"/>
</dbReference>
<reference evidence="3 4" key="1">
    <citation type="submission" date="2020-04" db="EMBL/GenBank/DDBJ databases">
        <authorList>
            <person name="Alioto T."/>
            <person name="Alioto T."/>
            <person name="Gomez Garrido J."/>
        </authorList>
    </citation>
    <scope>NUCLEOTIDE SEQUENCE [LARGE SCALE GENOMIC DNA]</scope>
</reference>
<accession>A0A8S1DAT5</accession>
<keyword evidence="4" id="KW-1185">Reference proteome</keyword>
<dbReference type="GO" id="GO:0006405">
    <property type="term" value="P:RNA export from nucleus"/>
    <property type="evidence" value="ECO:0007669"/>
    <property type="project" value="TreeGrafter"/>
</dbReference>
<dbReference type="GO" id="GO:0042565">
    <property type="term" value="C:RNA nuclear export complex"/>
    <property type="evidence" value="ECO:0007669"/>
    <property type="project" value="TreeGrafter"/>
</dbReference>
<dbReference type="InterPro" id="IPR045478">
    <property type="entry name" value="Exportin-5_C"/>
</dbReference>
<dbReference type="OrthoDB" id="2215036at2759"/>
<dbReference type="InterPro" id="IPR045065">
    <property type="entry name" value="XPO1/5"/>
</dbReference>
<dbReference type="InterPro" id="IPR001494">
    <property type="entry name" value="Importin-beta_N"/>
</dbReference>
<dbReference type="Pfam" id="PF03810">
    <property type="entry name" value="IBN_N"/>
    <property type="match status" value="1"/>
</dbReference>
<evidence type="ECO:0000256" key="1">
    <source>
        <dbReference type="ARBA" id="ARBA00009466"/>
    </source>
</evidence>
<dbReference type="InterPro" id="IPR011989">
    <property type="entry name" value="ARM-like"/>
</dbReference>
<evidence type="ECO:0000313" key="4">
    <source>
        <dbReference type="Proteomes" id="UP000494165"/>
    </source>
</evidence>
<dbReference type="GO" id="GO:0003723">
    <property type="term" value="F:RNA binding"/>
    <property type="evidence" value="ECO:0007669"/>
    <property type="project" value="TreeGrafter"/>
</dbReference>
<comment type="similarity">
    <text evidence="1">Belongs to the exportin family.</text>
</comment>
<dbReference type="InterPro" id="IPR016024">
    <property type="entry name" value="ARM-type_fold"/>
</dbReference>
<comment type="caution">
    <text evidence="3">The sequence shown here is derived from an EMBL/GenBank/DDBJ whole genome shotgun (WGS) entry which is preliminary data.</text>
</comment>
<dbReference type="Gene3D" id="1.25.10.10">
    <property type="entry name" value="Leucine-rich Repeat Variant"/>
    <property type="match status" value="1"/>
</dbReference>
<dbReference type="GO" id="GO:0031267">
    <property type="term" value="F:small GTPase binding"/>
    <property type="evidence" value="ECO:0007669"/>
    <property type="project" value="InterPro"/>
</dbReference>
<protein>
    <recommendedName>
        <fullName evidence="2">Importin N-terminal domain-containing protein</fullName>
    </recommendedName>
</protein>
<dbReference type="SUPFAM" id="SSF48371">
    <property type="entry name" value="ARM repeat"/>
    <property type="match status" value="1"/>
</dbReference>
<dbReference type="PANTHER" id="PTHR11223:SF3">
    <property type="entry name" value="EXPORTIN-5"/>
    <property type="match status" value="1"/>
</dbReference>
<dbReference type="GO" id="GO:0005737">
    <property type="term" value="C:cytoplasm"/>
    <property type="evidence" value="ECO:0007669"/>
    <property type="project" value="TreeGrafter"/>
</dbReference>
<organism evidence="3 4">
    <name type="scientific">Cloeon dipterum</name>
    <dbReference type="NCBI Taxonomy" id="197152"/>
    <lineage>
        <taxon>Eukaryota</taxon>
        <taxon>Metazoa</taxon>
        <taxon>Ecdysozoa</taxon>
        <taxon>Arthropoda</taxon>
        <taxon>Hexapoda</taxon>
        <taxon>Insecta</taxon>
        <taxon>Pterygota</taxon>
        <taxon>Palaeoptera</taxon>
        <taxon>Ephemeroptera</taxon>
        <taxon>Pisciforma</taxon>
        <taxon>Baetidae</taxon>
        <taxon>Cloeon</taxon>
    </lineage>
</organism>